<dbReference type="SUPFAM" id="SSF50998">
    <property type="entry name" value="Quinoprotein alcohol dehydrogenase-like"/>
    <property type="match status" value="1"/>
</dbReference>
<dbReference type="InterPro" id="IPR001479">
    <property type="entry name" value="Quinoprotein_DH_CS"/>
</dbReference>
<comment type="caution">
    <text evidence="12">The sequence shown here is derived from an EMBL/GenBank/DDBJ whole genome shotgun (WGS) entry which is preliminary data.</text>
</comment>
<dbReference type="InterPro" id="IPR018391">
    <property type="entry name" value="PQQ_b-propeller_rpt"/>
</dbReference>
<comment type="subcellular location">
    <subcellularLocation>
        <location evidence="2">Cell membrane</location>
        <topology evidence="2">Multi-pass membrane protein</topology>
    </subcellularLocation>
</comment>
<keyword evidence="5 10" id="KW-0812">Transmembrane</keyword>
<evidence type="ECO:0000256" key="1">
    <source>
        <dbReference type="ARBA" id="ARBA00001931"/>
    </source>
</evidence>
<dbReference type="OrthoDB" id="9794322at2"/>
<keyword evidence="9 10" id="KW-0472">Membrane</keyword>
<dbReference type="InterPro" id="IPR002372">
    <property type="entry name" value="PQQ_rpt_dom"/>
</dbReference>
<dbReference type="InterPro" id="IPR011047">
    <property type="entry name" value="Quinoprotein_ADH-like_sf"/>
</dbReference>
<evidence type="ECO:0000256" key="5">
    <source>
        <dbReference type="ARBA" id="ARBA00022692"/>
    </source>
</evidence>
<dbReference type="EMBL" id="FCON02000105">
    <property type="protein sequence ID" value="SAL81559.1"/>
    <property type="molecule type" value="Genomic_DNA"/>
</dbReference>
<feature type="domain" description="Pyrrolo-quinoline quinone repeat" evidence="11">
    <location>
        <begin position="166"/>
        <end position="808"/>
    </location>
</feature>
<dbReference type="SMART" id="SM00564">
    <property type="entry name" value="PQQ"/>
    <property type="match status" value="4"/>
</dbReference>
<organism evidence="12 13">
    <name type="scientific">Caballeronia choica</name>
    <dbReference type="NCBI Taxonomy" id="326476"/>
    <lineage>
        <taxon>Bacteria</taxon>
        <taxon>Pseudomonadati</taxon>
        <taxon>Pseudomonadota</taxon>
        <taxon>Betaproteobacteria</taxon>
        <taxon>Burkholderiales</taxon>
        <taxon>Burkholderiaceae</taxon>
        <taxon>Caballeronia</taxon>
    </lineage>
</organism>
<protein>
    <submittedName>
        <fullName evidence="12">Quinate/shikimate dehydrogenase</fullName>
    </submittedName>
</protein>
<accession>A0A158KLB8</accession>
<evidence type="ECO:0000256" key="7">
    <source>
        <dbReference type="ARBA" id="ARBA00022989"/>
    </source>
</evidence>
<dbReference type="PANTHER" id="PTHR32303:SF4">
    <property type="entry name" value="QUINOPROTEIN GLUCOSE DEHYDROGENASE"/>
    <property type="match status" value="1"/>
</dbReference>
<dbReference type="GO" id="GO:0008876">
    <property type="term" value="F:quinoprotein glucose dehydrogenase activity"/>
    <property type="evidence" value="ECO:0007669"/>
    <property type="project" value="TreeGrafter"/>
</dbReference>
<dbReference type="Pfam" id="PF01011">
    <property type="entry name" value="PQQ"/>
    <property type="match status" value="1"/>
</dbReference>
<evidence type="ECO:0000259" key="11">
    <source>
        <dbReference type="Pfam" id="PF01011"/>
    </source>
</evidence>
<gene>
    <name evidence="12" type="ORF">AWB68_06182</name>
</gene>
<reference evidence="12" key="1">
    <citation type="submission" date="2016-01" db="EMBL/GenBank/DDBJ databases">
        <authorList>
            <person name="Peeters C."/>
        </authorList>
    </citation>
    <scope>NUCLEOTIDE SEQUENCE [LARGE SCALE GENOMIC DNA]</scope>
    <source>
        <strain evidence="12">LMG 22940</strain>
    </source>
</reference>
<evidence type="ECO:0000256" key="3">
    <source>
        <dbReference type="ARBA" id="ARBA00008156"/>
    </source>
</evidence>
<keyword evidence="8" id="KW-0560">Oxidoreductase</keyword>
<feature type="transmembrane region" description="Helical" evidence="10">
    <location>
        <begin position="86"/>
        <end position="105"/>
    </location>
</feature>
<dbReference type="Proteomes" id="UP000054770">
    <property type="component" value="Unassembled WGS sequence"/>
</dbReference>
<keyword evidence="13" id="KW-1185">Reference proteome</keyword>
<dbReference type="AlphaFoldDB" id="A0A158KLB8"/>
<feature type="transmembrane region" description="Helical" evidence="10">
    <location>
        <begin position="64"/>
        <end position="80"/>
    </location>
</feature>
<evidence type="ECO:0000256" key="4">
    <source>
        <dbReference type="ARBA" id="ARBA00022475"/>
    </source>
</evidence>
<dbReference type="RefSeq" id="WP_087648150.1">
    <property type="nucleotide sequence ID" value="NZ_FCON02000105.1"/>
</dbReference>
<sequence>MRSQSNSLGPVGVISLLFTVLTALYLLIGGAWLLAVGGSAYYVVTGVVLLGVAWLLWRRSPVALLLYAIVLVGTAIWALLESGPDFWALAPRSGVLVIFGVWLLLFMSTRLEGERKLGVASLIVALVAWAGVLVYANFNDPQLVNGTLNAAAPTSGASTAIAAADWPAYGRTQEGTRYSPLQQITPENVKNLQVAWTFRTGDLKGPNDPVEMTNEVTPIKIGDLLYLCSAHQILFALDAKTGTLKWKFDPKLQPDPSFQHVTCRGVSYVDLSAGATAAAPAPAAASDAAAAAPAPLPASDATAAAPTPAPASDAAAAANAPAPAAPAACTRRIYLPVNDGHLYALDALTGQRCEGFGNHGDLDLQHAQPVTTPGQYEPTSPSIITSTVIIVAGAVEDNFSSREPSGVIRGFDVRTGELLWAFDPGAKDPNHIPGPGEHYTLNSPNSWAPAAYDAKLDIVYLPMGVRTPDIWGGDRTPDQERYASGLLALHASTGKLAWFYQTAHHDLWDMDQPSQPTLADITGKDGQSVPVVYAPAKTGNLFVLDRRTGVPVVPAPETPVPQGAAPGDHVSPTQPFSQLTYRPSKNLTDADMWGATMYDQLVCRVMFHKLRYEGTFTPPSLQGTLVFPGNLGMFEWGGIAVDTDRQIAVANPIALPFVSRLMPRGPGNPIEPVPGAKGSGTESGIQPQYGVPFGVVINAFLSPFGLPCKQPAWGYISAIDLKTNQIVWKKRIGTVRDSSPIPLPFKMGMPMLGGPIVTAGGVVFIGATADNFIRAFDVNNGKEVWEERLPAGGQATPMSYSIDGRQYVVIAAGGHGSFGTRLGDYVIAYALPQQ</sequence>
<comment type="similarity">
    <text evidence="3">Belongs to the bacterial PQQ dehydrogenase family.</text>
</comment>
<name>A0A158KLB8_9BURK</name>
<dbReference type="PANTHER" id="PTHR32303">
    <property type="entry name" value="QUINOPROTEIN ALCOHOL DEHYDROGENASE (CYTOCHROME C)"/>
    <property type="match status" value="1"/>
</dbReference>
<dbReference type="CDD" id="cd10280">
    <property type="entry name" value="PQQ_mGDH"/>
    <property type="match status" value="1"/>
</dbReference>
<evidence type="ECO:0000256" key="2">
    <source>
        <dbReference type="ARBA" id="ARBA00004651"/>
    </source>
</evidence>
<evidence type="ECO:0000313" key="13">
    <source>
        <dbReference type="Proteomes" id="UP000054770"/>
    </source>
</evidence>
<evidence type="ECO:0000256" key="9">
    <source>
        <dbReference type="ARBA" id="ARBA00023136"/>
    </source>
</evidence>
<dbReference type="GO" id="GO:0030288">
    <property type="term" value="C:outer membrane-bounded periplasmic space"/>
    <property type="evidence" value="ECO:0007669"/>
    <property type="project" value="InterPro"/>
</dbReference>
<feature type="transmembrane region" description="Helical" evidence="10">
    <location>
        <begin position="12"/>
        <end position="34"/>
    </location>
</feature>
<keyword evidence="7 10" id="KW-1133">Transmembrane helix</keyword>
<dbReference type="PROSITE" id="PS00364">
    <property type="entry name" value="BACTERIAL_PQQ_2"/>
    <property type="match status" value="1"/>
</dbReference>
<dbReference type="InterPro" id="IPR017511">
    <property type="entry name" value="PQQ_mDH"/>
</dbReference>
<evidence type="ECO:0000256" key="10">
    <source>
        <dbReference type="SAM" id="Phobius"/>
    </source>
</evidence>
<evidence type="ECO:0000313" key="12">
    <source>
        <dbReference type="EMBL" id="SAL81559.1"/>
    </source>
</evidence>
<comment type="cofactor">
    <cofactor evidence="1">
        <name>pyrroloquinoline quinone</name>
        <dbReference type="ChEBI" id="CHEBI:58442"/>
    </cofactor>
</comment>
<dbReference type="NCBIfam" id="TIGR03074">
    <property type="entry name" value="PQQ_membr_DH"/>
    <property type="match status" value="1"/>
</dbReference>
<dbReference type="GO" id="GO:0048038">
    <property type="term" value="F:quinone binding"/>
    <property type="evidence" value="ECO:0007669"/>
    <property type="project" value="InterPro"/>
</dbReference>
<proteinExistence type="inferred from homology"/>
<feature type="transmembrane region" description="Helical" evidence="10">
    <location>
        <begin position="40"/>
        <end position="57"/>
    </location>
</feature>
<feature type="transmembrane region" description="Helical" evidence="10">
    <location>
        <begin position="117"/>
        <end position="138"/>
    </location>
</feature>
<dbReference type="Gene3D" id="2.140.10.10">
    <property type="entry name" value="Quinoprotein alcohol dehydrogenase-like superfamily"/>
    <property type="match status" value="2"/>
</dbReference>
<keyword evidence="6" id="KW-0634">PQQ</keyword>
<keyword evidence="4" id="KW-1003">Cell membrane</keyword>
<evidence type="ECO:0000256" key="8">
    <source>
        <dbReference type="ARBA" id="ARBA00023002"/>
    </source>
</evidence>
<dbReference type="GO" id="GO:0005886">
    <property type="term" value="C:plasma membrane"/>
    <property type="evidence" value="ECO:0007669"/>
    <property type="project" value="UniProtKB-SubCell"/>
</dbReference>
<evidence type="ECO:0000256" key="6">
    <source>
        <dbReference type="ARBA" id="ARBA00022891"/>
    </source>
</evidence>